<proteinExistence type="predicted"/>
<dbReference type="AlphaFoldDB" id="A0AAV5VVZ3"/>
<comment type="caution">
    <text evidence="1">The sequence shown here is derived from an EMBL/GenBank/DDBJ whole genome shotgun (WGS) entry which is preliminary data.</text>
</comment>
<dbReference type="Proteomes" id="UP001432322">
    <property type="component" value="Unassembled WGS sequence"/>
</dbReference>
<sequence length="201" mass="20848">MWSQSGGGPSAAAAAAAAPSAAVPMQSPAFANQFALMSPSFQQRQTMMGAARAAPMGAAAGMQPMGMFPSSMMHSFPPQGMAGGGMAPSIPMMSVPLPSPVVAPPTTKKSQAAAAAAAAASQPSIPIIPHNQQAMPPLRQVMCDASRNLLFVFMNGVLVPSHPHYNHVYSGYHQHQRMMQQQQAMQQHQTRMQAAAAAAAA</sequence>
<evidence type="ECO:0000313" key="2">
    <source>
        <dbReference type="Proteomes" id="UP001432322"/>
    </source>
</evidence>
<keyword evidence="2" id="KW-1185">Reference proteome</keyword>
<protein>
    <submittedName>
        <fullName evidence="1">Uncharacterized protein</fullName>
    </submittedName>
</protein>
<accession>A0AAV5VVZ3</accession>
<gene>
    <name evidence="1" type="ORF">PFISCL1PPCAC_15031</name>
</gene>
<name>A0AAV5VVZ3_9BILA</name>
<evidence type="ECO:0000313" key="1">
    <source>
        <dbReference type="EMBL" id="GMT23734.1"/>
    </source>
</evidence>
<organism evidence="1 2">
    <name type="scientific">Pristionchus fissidentatus</name>
    <dbReference type="NCBI Taxonomy" id="1538716"/>
    <lineage>
        <taxon>Eukaryota</taxon>
        <taxon>Metazoa</taxon>
        <taxon>Ecdysozoa</taxon>
        <taxon>Nematoda</taxon>
        <taxon>Chromadorea</taxon>
        <taxon>Rhabditida</taxon>
        <taxon>Rhabditina</taxon>
        <taxon>Diplogasteromorpha</taxon>
        <taxon>Diplogasteroidea</taxon>
        <taxon>Neodiplogasteridae</taxon>
        <taxon>Pristionchus</taxon>
    </lineage>
</organism>
<reference evidence="1" key="1">
    <citation type="submission" date="2023-10" db="EMBL/GenBank/DDBJ databases">
        <title>Genome assembly of Pristionchus species.</title>
        <authorList>
            <person name="Yoshida K."/>
            <person name="Sommer R.J."/>
        </authorList>
    </citation>
    <scope>NUCLEOTIDE SEQUENCE</scope>
    <source>
        <strain evidence="1">RS5133</strain>
    </source>
</reference>
<dbReference type="EMBL" id="BTSY01000004">
    <property type="protein sequence ID" value="GMT23734.1"/>
    <property type="molecule type" value="Genomic_DNA"/>
</dbReference>
<feature type="non-terminal residue" evidence="1">
    <location>
        <position position="201"/>
    </location>
</feature>